<feature type="domain" description="Reverse transcriptase" evidence="1">
    <location>
        <begin position="1"/>
        <end position="179"/>
    </location>
</feature>
<reference evidence="2" key="1">
    <citation type="submission" date="2022-03" db="EMBL/GenBank/DDBJ databases">
        <authorList>
            <person name="Tunstrom K."/>
        </authorList>
    </citation>
    <scope>NUCLEOTIDE SEQUENCE</scope>
</reference>
<sequence length="193" mass="22558">MDHIHSTEQIIEKYKEYNRSLYIAFVDYSKAFDSISHSSIWKALRTNNINEKYITIIKNIYAKSVSRIKLEKQGDEFIVGKGVRQGDPLSPKLFIAVLEDIFQSLEWKNKGIWLQNKRLSHLRFADDIVLFSESATELENMLQNLNIQSQRIGLQMNTSKTKIMTNTSRKEIKIDGTETIHERIYILRQTGIF</sequence>
<dbReference type="InterPro" id="IPR043128">
    <property type="entry name" value="Rev_trsase/Diguanyl_cyclase"/>
</dbReference>
<evidence type="ECO:0000313" key="2">
    <source>
        <dbReference type="EMBL" id="CAH2100405.1"/>
    </source>
</evidence>
<dbReference type="Proteomes" id="UP001153954">
    <property type="component" value="Unassembled WGS sequence"/>
</dbReference>
<dbReference type="Gene3D" id="3.30.70.270">
    <property type="match status" value="1"/>
</dbReference>
<dbReference type="SUPFAM" id="SSF56672">
    <property type="entry name" value="DNA/RNA polymerases"/>
    <property type="match status" value="1"/>
</dbReference>
<dbReference type="PANTHER" id="PTHR47027:SF20">
    <property type="entry name" value="REVERSE TRANSCRIPTASE-LIKE PROTEIN WITH RNA-DIRECTED DNA POLYMERASE DOMAIN"/>
    <property type="match status" value="1"/>
</dbReference>
<dbReference type="PROSITE" id="PS50878">
    <property type="entry name" value="RT_POL"/>
    <property type="match status" value="1"/>
</dbReference>
<keyword evidence="3" id="KW-1185">Reference proteome</keyword>
<dbReference type="GO" id="GO:0071897">
    <property type="term" value="P:DNA biosynthetic process"/>
    <property type="evidence" value="ECO:0007669"/>
    <property type="project" value="UniProtKB-ARBA"/>
</dbReference>
<dbReference type="PANTHER" id="PTHR47027">
    <property type="entry name" value="REVERSE TRANSCRIPTASE DOMAIN-CONTAINING PROTEIN"/>
    <property type="match status" value="1"/>
</dbReference>
<organism evidence="2 3">
    <name type="scientific">Euphydryas editha</name>
    <name type="common">Edith's checkerspot</name>
    <dbReference type="NCBI Taxonomy" id="104508"/>
    <lineage>
        <taxon>Eukaryota</taxon>
        <taxon>Metazoa</taxon>
        <taxon>Ecdysozoa</taxon>
        <taxon>Arthropoda</taxon>
        <taxon>Hexapoda</taxon>
        <taxon>Insecta</taxon>
        <taxon>Pterygota</taxon>
        <taxon>Neoptera</taxon>
        <taxon>Endopterygota</taxon>
        <taxon>Lepidoptera</taxon>
        <taxon>Glossata</taxon>
        <taxon>Ditrysia</taxon>
        <taxon>Papilionoidea</taxon>
        <taxon>Nymphalidae</taxon>
        <taxon>Nymphalinae</taxon>
        <taxon>Euphydryas</taxon>
    </lineage>
</organism>
<evidence type="ECO:0000313" key="3">
    <source>
        <dbReference type="Proteomes" id="UP001153954"/>
    </source>
</evidence>
<name>A0AAU9ULX9_EUPED</name>
<dbReference type="EMBL" id="CAKOGL010000022">
    <property type="protein sequence ID" value="CAH2100405.1"/>
    <property type="molecule type" value="Genomic_DNA"/>
</dbReference>
<proteinExistence type="predicted"/>
<comment type="caution">
    <text evidence="2">The sequence shown here is derived from an EMBL/GenBank/DDBJ whole genome shotgun (WGS) entry which is preliminary data.</text>
</comment>
<accession>A0AAU9ULX9</accession>
<evidence type="ECO:0000259" key="1">
    <source>
        <dbReference type="PROSITE" id="PS50878"/>
    </source>
</evidence>
<dbReference type="Pfam" id="PF00078">
    <property type="entry name" value="RVT_1"/>
    <property type="match status" value="1"/>
</dbReference>
<protein>
    <recommendedName>
        <fullName evidence="1">Reverse transcriptase domain-containing protein</fullName>
    </recommendedName>
</protein>
<dbReference type="InterPro" id="IPR043502">
    <property type="entry name" value="DNA/RNA_pol_sf"/>
</dbReference>
<gene>
    <name evidence="2" type="ORF">EEDITHA_LOCUS15272</name>
</gene>
<dbReference type="InterPro" id="IPR000477">
    <property type="entry name" value="RT_dom"/>
</dbReference>
<dbReference type="AlphaFoldDB" id="A0AAU9ULX9"/>
<dbReference type="CDD" id="cd01650">
    <property type="entry name" value="RT_nLTR_like"/>
    <property type="match status" value="1"/>
</dbReference>